<evidence type="ECO:0000313" key="1">
    <source>
        <dbReference type="EMBL" id="ONI11584.1"/>
    </source>
</evidence>
<reference evidence="1 2" key="1">
    <citation type="journal article" date="2013" name="Nat. Genet.">
        <title>The high-quality draft genome of peach (Prunus persica) identifies unique patterns of genetic diversity, domestication and genome evolution.</title>
        <authorList>
            <consortium name="International Peach Genome Initiative"/>
            <person name="Verde I."/>
            <person name="Abbott A.G."/>
            <person name="Scalabrin S."/>
            <person name="Jung S."/>
            <person name="Shu S."/>
            <person name="Marroni F."/>
            <person name="Zhebentyayeva T."/>
            <person name="Dettori M.T."/>
            <person name="Grimwood J."/>
            <person name="Cattonaro F."/>
            <person name="Zuccolo A."/>
            <person name="Rossini L."/>
            <person name="Jenkins J."/>
            <person name="Vendramin E."/>
            <person name="Meisel L.A."/>
            <person name="Decroocq V."/>
            <person name="Sosinski B."/>
            <person name="Prochnik S."/>
            <person name="Mitros T."/>
            <person name="Policriti A."/>
            <person name="Cipriani G."/>
            <person name="Dondini L."/>
            <person name="Ficklin S."/>
            <person name="Goodstein D.M."/>
            <person name="Xuan P."/>
            <person name="Del Fabbro C."/>
            <person name="Aramini V."/>
            <person name="Copetti D."/>
            <person name="Gonzalez S."/>
            <person name="Horner D.S."/>
            <person name="Falchi R."/>
            <person name="Lucas S."/>
            <person name="Mica E."/>
            <person name="Maldonado J."/>
            <person name="Lazzari B."/>
            <person name="Bielenberg D."/>
            <person name="Pirona R."/>
            <person name="Miculan M."/>
            <person name="Barakat A."/>
            <person name="Testolin R."/>
            <person name="Stella A."/>
            <person name="Tartarini S."/>
            <person name="Tonutti P."/>
            <person name="Arus P."/>
            <person name="Orellana A."/>
            <person name="Wells C."/>
            <person name="Main D."/>
            <person name="Vizzotto G."/>
            <person name="Silva H."/>
            <person name="Salamini F."/>
            <person name="Schmutz J."/>
            <person name="Morgante M."/>
            <person name="Rokhsar D.S."/>
        </authorList>
    </citation>
    <scope>NUCLEOTIDE SEQUENCE [LARGE SCALE GENOMIC DNA]</scope>
    <source>
        <strain evidence="2">cv. Nemared</strain>
    </source>
</reference>
<organism evidence="1 2">
    <name type="scientific">Prunus persica</name>
    <name type="common">Peach</name>
    <name type="synonym">Amygdalus persica</name>
    <dbReference type="NCBI Taxonomy" id="3760"/>
    <lineage>
        <taxon>Eukaryota</taxon>
        <taxon>Viridiplantae</taxon>
        <taxon>Streptophyta</taxon>
        <taxon>Embryophyta</taxon>
        <taxon>Tracheophyta</taxon>
        <taxon>Spermatophyta</taxon>
        <taxon>Magnoliopsida</taxon>
        <taxon>eudicotyledons</taxon>
        <taxon>Gunneridae</taxon>
        <taxon>Pentapetalae</taxon>
        <taxon>rosids</taxon>
        <taxon>fabids</taxon>
        <taxon>Rosales</taxon>
        <taxon>Rosaceae</taxon>
        <taxon>Amygdaloideae</taxon>
        <taxon>Amygdaleae</taxon>
        <taxon>Prunus</taxon>
    </lineage>
</organism>
<dbReference type="Gramene" id="ONI11584">
    <property type="protein sequence ID" value="ONI11584"/>
    <property type="gene ID" value="PRUPE_4G114700"/>
</dbReference>
<keyword evidence="2" id="KW-1185">Reference proteome</keyword>
<dbReference type="AlphaFoldDB" id="A0A251PJ26"/>
<gene>
    <name evidence="1" type="ORF">PRUPE_4G114700</name>
</gene>
<evidence type="ECO:0000313" key="2">
    <source>
        <dbReference type="Proteomes" id="UP000006882"/>
    </source>
</evidence>
<sequence length="90" mass="10817">MAIQIQALKYHVLFPSLFSVTKQTINQPNWNPKDIPQFTLFGSTYDCINNYKYDFHCTHLYPYHLFHSFSQHANRFNKHTARFPHNNIEE</sequence>
<dbReference type="Proteomes" id="UP000006882">
    <property type="component" value="Chromosome G4"/>
</dbReference>
<name>A0A251PJ26_PRUPE</name>
<dbReference type="EMBL" id="CM007654">
    <property type="protein sequence ID" value="ONI11584.1"/>
    <property type="molecule type" value="Genomic_DNA"/>
</dbReference>
<protein>
    <submittedName>
        <fullName evidence="1">Uncharacterized protein</fullName>
    </submittedName>
</protein>
<proteinExistence type="predicted"/>
<accession>A0A251PJ26</accession>